<dbReference type="GO" id="GO:0006355">
    <property type="term" value="P:regulation of DNA-templated transcription"/>
    <property type="evidence" value="ECO:0007669"/>
    <property type="project" value="InterPro"/>
</dbReference>
<dbReference type="GO" id="GO:0030154">
    <property type="term" value="P:cell differentiation"/>
    <property type="evidence" value="ECO:0007669"/>
    <property type="project" value="TreeGrafter"/>
</dbReference>
<gene>
    <name evidence="12" type="ORF">STAS_03078</name>
</gene>
<dbReference type="PANTHER" id="PTHR45658">
    <property type="entry name" value="GATA TRANSCRIPTION FACTOR"/>
    <property type="match status" value="1"/>
</dbReference>
<dbReference type="GO" id="GO:0008270">
    <property type="term" value="F:zinc ion binding"/>
    <property type="evidence" value="ECO:0007669"/>
    <property type="project" value="UniProtKB-KW"/>
</dbReference>
<evidence type="ECO:0000256" key="2">
    <source>
        <dbReference type="ARBA" id="ARBA00022723"/>
    </source>
</evidence>
<organism evidence="12 13">
    <name type="scientific">Striga asiatica</name>
    <name type="common">Asiatic witchweed</name>
    <name type="synonym">Buchnera asiatica</name>
    <dbReference type="NCBI Taxonomy" id="4170"/>
    <lineage>
        <taxon>Eukaryota</taxon>
        <taxon>Viridiplantae</taxon>
        <taxon>Streptophyta</taxon>
        <taxon>Embryophyta</taxon>
        <taxon>Tracheophyta</taxon>
        <taxon>Spermatophyta</taxon>
        <taxon>Magnoliopsida</taxon>
        <taxon>eudicotyledons</taxon>
        <taxon>Gunneridae</taxon>
        <taxon>Pentapetalae</taxon>
        <taxon>asterids</taxon>
        <taxon>lamiids</taxon>
        <taxon>Lamiales</taxon>
        <taxon>Orobanchaceae</taxon>
        <taxon>Buchnereae</taxon>
        <taxon>Striga</taxon>
    </lineage>
</organism>
<comment type="caution">
    <text evidence="12">The sequence shown here is derived from an EMBL/GenBank/DDBJ whole genome shotgun (WGS) entry which is preliminary data.</text>
</comment>
<comment type="similarity">
    <text evidence="1">Belongs to the type IV zinc-finger family. Class A subfamily.</text>
</comment>
<dbReference type="EMBL" id="BKCP01001780">
    <property type="protein sequence ID" value="GER27377.1"/>
    <property type="molecule type" value="Genomic_DNA"/>
</dbReference>
<evidence type="ECO:0000256" key="8">
    <source>
        <dbReference type="ARBA" id="ARBA00023163"/>
    </source>
</evidence>
<keyword evidence="8" id="KW-0804">Transcription</keyword>
<accession>A0A5A7P452</accession>
<keyword evidence="6" id="KW-0238">DNA-binding</keyword>
<dbReference type="PROSITE" id="PS50114">
    <property type="entry name" value="GATA_ZN_FINGER_2"/>
    <property type="match status" value="1"/>
</dbReference>
<feature type="compositionally biased region" description="Polar residues" evidence="10">
    <location>
        <begin position="168"/>
        <end position="177"/>
    </location>
</feature>
<dbReference type="AlphaFoldDB" id="A0A5A7P452"/>
<keyword evidence="3 9" id="KW-0863">Zinc-finger</keyword>
<dbReference type="InterPro" id="IPR051140">
    <property type="entry name" value="GATA_TF"/>
</dbReference>
<dbReference type="Proteomes" id="UP000325081">
    <property type="component" value="Unassembled WGS sequence"/>
</dbReference>
<feature type="domain" description="GATA-type" evidence="11">
    <location>
        <begin position="232"/>
        <end position="268"/>
    </location>
</feature>
<feature type="compositionally biased region" description="Low complexity" evidence="10">
    <location>
        <begin position="189"/>
        <end position="206"/>
    </location>
</feature>
<evidence type="ECO:0000256" key="3">
    <source>
        <dbReference type="ARBA" id="ARBA00022771"/>
    </source>
</evidence>
<evidence type="ECO:0000313" key="12">
    <source>
        <dbReference type="EMBL" id="GER27377.1"/>
    </source>
</evidence>
<dbReference type="InterPro" id="IPR013088">
    <property type="entry name" value="Znf_NHR/GATA"/>
</dbReference>
<dbReference type="SMART" id="SM00401">
    <property type="entry name" value="ZnF_GATA"/>
    <property type="match status" value="1"/>
</dbReference>
<keyword evidence="5" id="KW-0805">Transcription regulation</keyword>
<dbReference type="GO" id="GO:0043565">
    <property type="term" value="F:sequence-specific DNA binding"/>
    <property type="evidence" value="ECO:0007669"/>
    <property type="project" value="InterPro"/>
</dbReference>
<dbReference type="FunFam" id="3.30.50.10:FF:000018">
    <property type="entry name" value="GATA transcription factor"/>
    <property type="match status" value="1"/>
</dbReference>
<evidence type="ECO:0000256" key="4">
    <source>
        <dbReference type="ARBA" id="ARBA00022833"/>
    </source>
</evidence>
<sequence length="332" mass="37222">MSVYFTFFYNYTIFWNYKVVPDSRLRNIKVSSFCSLSHIAAYLALLTFEIKYVFGPCLCIYFSQNMDKVEPYDCWEGVVNGCLDDKDLDNILSILDFPVEGFEGDDGFTGEWVLPPVPTADSDATPEPPHQLSYQLKNTTSRPLTNQFTDAQTIFHTQSPVSVLEGNSGPSSVIKSCTSKRARSKRARPSGPSPWLSLSPPFSAARKPGKARGRRKKSSAVEGDHIEPEPPQNGVKKCMHCEVTKTPQWREGPAGPKTLCNACGVRYRSGRLFPEYRPAASPTFVPSVHSNSHRKVIEMRNRAIWQPVGENLPMSPEMEFVPMSSYLFDCLS</sequence>
<dbReference type="SUPFAM" id="SSF57716">
    <property type="entry name" value="Glucocorticoid receptor-like (DNA-binding domain)"/>
    <property type="match status" value="1"/>
</dbReference>
<evidence type="ECO:0000256" key="5">
    <source>
        <dbReference type="ARBA" id="ARBA00023015"/>
    </source>
</evidence>
<name>A0A5A7P452_STRAF</name>
<dbReference type="GO" id="GO:0005634">
    <property type="term" value="C:nucleus"/>
    <property type="evidence" value="ECO:0007669"/>
    <property type="project" value="TreeGrafter"/>
</dbReference>
<proteinExistence type="inferred from homology"/>
<dbReference type="PANTHER" id="PTHR45658:SF134">
    <property type="entry name" value="GATA TYPE ZINC FINGER TRANSCRIPTION FACTOR FAMILY PROTEIN"/>
    <property type="match status" value="1"/>
</dbReference>
<keyword evidence="13" id="KW-1185">Reference proteome</keyword>
<protein>
    <submittedName>
        <fullName evidence="12">GATA transcription factor</fullName>
    </submittedName>
</protein>
<dbReference type="OrthoDB" id="2162994at2759"/>
<feature type="region of interest" description="Disordered" evidence="10">
    <location>
        <begin position="161"/>
        <end position="236"/>
    </location>
</feature>
<dbReference type="CDD" id="cd00202">
    <property type="entry name" value="ZnF_GATA"/>
    <property type="match status" value="1"/>
</dbReference>
<evidence type="ECO:0000256" key="6">
    <source>
        <dbReference type="ARBA" id="ARBA00023125"/>
    </source>
</evidence>
<keyword evidence="4" id="KW-0862">Zinc</keyword>
<evidence type="ECO:0000313" key="13">
    <source>
        <dbReference type="Proteomes" id="UP000325081"/>
    </source>
</evidence>
<evidence type="ECO:0000256" key="7">
    <source>
        <dbReference type="ARBA" id="ARBA00023159"/>
    </source>
</evidence>
<dbReference type="Pfam" id="PF00320">
    <property type="entry name" value="GATA"/>
    <property type="match status" value="1"/>
</dbReference>
<dbReference type="PROSITE" id="PS00344">
    <property type="entry name" value="GATA_ZN_FINGER_1"/>
    <property type="match status" value="1"/>
</dbReference>
<dbReference type="Gene3D" id="3.30.50.10">
    <property type="entry name" value="Erythroid Transcription Factor GATA-1, subunit A"/>
    <property type="match status" value="1"/>
</dbReference>
<dbReference type="InterPro" id="IPR000679">
    <property type="entry name" value="Znf_GATA"/>
</dbReference>
<evidence type="ECO:0000256" key="10">
    <source>
        <dbReference type="SAM" id="MobiDB-lite"/>
    </source>
</evidence>
<evidence type="ECO:0000256" key="1">
    <source>
        <dbReference type="ARBA" id="ARBA00005694"/>
    </source>
</evidence>
<keyword evidence="2" id="KW-0479">Metal-binding</keyword>
<feature type="compositionally biased region" description="Basic residues" evidence="10">
    <location>
        <begin position="178"/>
        <end position="188"/>
    </location>
</feature>
<feature type="compositionally biased region" description="Basic residues" evidence="10">
    <location>
        <begin position="207"/>
        <end position="218"/>
    </location>
</feature>
<evidence type="ECO:0000259" key="11">
    <source>
        <dbReference type="PROSITE" id="PS50114"/>
    </source>
</evidence>
<evidence type="ECO:0000256" key="9">
    <source>
        <dbReference type="PROSITE-ProRule" id="PRU00094"/>
    </source>
</evidence>
<keyword evidence="7" id="KW-0010">Activator</keyword>
<reference evidence="13" key="1">
    <citation type="journal article" date="2019" name="Curr. Biol.">
        <title>Genome Sequence of Striga asiatica Provides Insight into the Evolution of Plant Parasitism.</title>
        <authorList>
            <person name="Yoshida S."/>
            <person name="Kim S."/>
            <person name="Wafula E.K."/>
            <person name="Tanskanen J."/>
            <person name="Kim Y.M."/>
            <person name="Honaas L."/>
            <person name="Yang Z."/>
            <person name="Spallek T."/>
            <person name="Conn C.E."/>
            <person name="Ichihashi Y."/>
            <person name="Cheong K."/>
            <person name="Cui S."/>
            <person name="Der J.P."/>
            <person name="Gundlach H."/>
            <person name="Jiao Y."/>
            <person name="Hori C."/>
            <person name="Ishida J.K."/>
            <person name="Kasahara H."/>
            <person name="Kiba T."/>
            <person name="Kim M.S."/>
            <person name="Koo N."/>
            <person name="Laohavisit A."/>
            <person name="Lee Y.H."/>
            <person name="Lumba S."/>
            <person name="McCourt P."/>
            <person name="Mortimer J.C."/>
            <person name="Mutuku J.M."/>
            <person name="Nomura T."/>
            <person name="Sasaki-Sekimoto Y."/>
            <person name="Seto Y."/>
            <person name="Wang Y."/>
            <person name="Wakatake T."/>
            <person name="Sakakibara H."/>
            <person name="Demura T."/>
            <person name="Yamaguchi S."/>
            <person name="Yoneyama K."/>
            <person name="Manabe R.I."/>
            <person name="Nelson D.C."/>
            <person name="Schulman A.H."/>
            <person name="Timko M.P."/>
            <person name="dePamphilis C.W."/>
            <person name="Choi D."/>
            <person name="Shirasu K."/>
        </authorList>
    </citation>
    <scope>NUCLEOTIDE SEQUENCE [LARGE SCALE GENOMIC DNA]</scope>
    <source>
        <strain evidence="13">cv. UVA1</strain>
    </source>
</reference>